<dbReference type="GO" id="GO:0043657">
    <property type="term" value="C:host cell"/>
    <property type="evidence" value="ECO:0007669"/>
    <property type="project" value="UniProtKB-SubCell"/>
</dbReference>
<evidence type="ECO:0000256" key="4">
    <source>
        <dbReference type="SAM" id="MobiDB-lite"/>
    </source>
</evidence>
<accession>A0A165CGW9</accession>
<dbReference type="GO" id="GO:0005576">
    <property type="term" value="C:extracellular region"/>
    <property type="evidence" value="ECO:0007669"/>
    <property type="project" value="UniProtKB-SubCell"/>
</dbReference>
<gene>
    <name evidence="6" type="ORF">LAESUDRAFT_388704</name>
</gene>
<dbReference type="Pfam" id="PF20147">
    <property type="entry name" value="Crinkler"/>
    <property type="match status" value="1"/>
</dbReference>
<dbReference type="InterPro" id="IPR045379">
    <property type="entry name" value="Crinkler_N"/>
</dbReference>
<dbReference type="SUPFAM" id="SSF56112">
    <property type="entry name" value="Protein kinase-like (PK-like)"/>
    <property type="match status" value="1"/>
</dbReference>
<dbReference type="OrthoDB" id="2803426at2759"/>
<evidence type="ECO:0000259" key="5">
    <source>
        <dbReference type="Pfam" id="PF20147"/>
    </source>
</evidence>
<sequence>MATLMDIWCLLIDHKKEPIGTLFTVKISSDADVNDLRAKVKEKRSVDTAGVDSARLIVWRCMDSTIIFDDEDPKTLKDQVSEAFSNQKLEVLRVSETIADLKLSKEETLLVQMPEPIAVPTVAQAWKRKKHDEIMTPSKRTKTYEEEQDKNVEAAKKAPTPSQAASLRQFEHIQKGPGWVLNGRPAQRVGPPIGLYHPVFDEFKEKLKGDGEISLDVRRLVREFITASASVYQTKEDRMKGIQHTLGKLVGGPLEKVVGEGFASDRVLLAATNEWSAKILICEVKNEIGTGIVDPYTQACLAYQRYSSDDDKYLPLRRKSYCPCIILAIAGPWLCVAGAVYTRAPIVQPLTGYEWTAPECLFDDQSRLERMVHSLNAATCSFRTYYTSTLLKAIPAAEGMHGFPYISSYDGNTFSYVEQLGGNDAQVFKVNEGGVLRVVKFTTQYNEAAHRFLSEEIEGESFAPALYHVSQRTFGGRRMVVMDYVDGESAFGRTLTEGHFDQLKKALERLHTKELVFGDLRTPNIILKKEHVMLIDFDWCGIDGKANYPIDLNSSAGWVTGVGPGEVMRKEHDDAMLQKLQLAEMV</sequence>
<dbReference type="InParanoid" id="A0A165CGW9"/>
<proteinExistence type="predicted"/>
<dbReference type="GeneID" id="63819315"/>
<reference evidence="6 7" key="1">
    <citation type="journal article" date="2016" name="Mol. Biol. Evol.">
        <title>Comparative Genomics of Early-Diverging Mushroom-Forming Fungi Provides Insights into the Origins of Lignocellulose Decay Capabilities.</title>
        <authorList>
            <person name="Nagy L.G."/>
            <person name="Riley R."/>
            <person name="Tritt A."/>
            <person name="Adam C."/>
            <person name="Daum C."/>
            <person name="Floudas D."/>
            <person name="Sun H."/>
            <person name="Yadav J.S."/>
            <person name="Pangilinan J."/>
            <person name="Larsson K.H."/>
            <person name="Matsuura K."/>
            <person name="Barry K."/>
            <person name="Labutti K."/>
            <person name="Kuo R."/>
            <person name="Ohm R.A."/>
            <person name="Bhattacharya S.S."/>
            <person name="Shirouzu T."/>
            <person name="Yoshinaga Y."/>
            <person name="Martin F.M."/>
            <person name="Grigoriev I.V."/>
            <person name="Hibbett D.S."/>
        </authorList>
    </citation>
    <scope>NUCLEOTIDE SEQUENCE [LARGE SCALE GENOMIC DNA]</scope>
    <source>
        <strain evidence="6 7">93-53</strain>
    </source>
</reference>
<evidence type="ECO:0000256" key="1">
    <source>
        <dbReference type="ARBA" id="ARBA00004340"/>
    </source>
</evidence>
<feature type="domain" description="Crinkler effector protein N-terminal" evidence="5">
    <location>
        <begin position="6"/>
        <end position="101"/>
    </location>
</feature>
<protein>
    <recommendedName>
        <fullName evidence="5">Crinkler effector protein N-terminal domain-containing protein</fullName>
    </recommendedName>
</protein>
<dbReference type="InterPro" id="IPR011009">
    <property type="entry name" value="Kinase-like_dom_sf"/>
</dbReference>
<name>A0A165CGW9_9APHY</name>
<comment type="subcellular location">
    <subcellularLocation>
        <location evidence="1">Host cell</location>
    </subcellularLocation>
    <subcellularLocation>
        <location evidence="2">Secreted</location>
    </subcellularLocation>
</comment>
<evidence type="ECO:0000313" key="6">
    <source>
        <dbReference type="EMBL" id="KZT02786.1"/>
    </source>
</evidence>
<feature type="region of interest" description="Disordered" evidence="4">
    <location>
        <begin position="137"/>
        <end position="165"/>
    </location>
</feature>
<dbReference type="AlphaFoldDB" id="A0A165CGW9"/>
<dbReference type="STRING" id="1314785.A0A165CGW9"/>
<keyword evidence="3" id="KW-0964">Secreted</keyword>
<evidence type="ECO:0000313" key="7">
    <source>
        <dbReference type="Proteomes" id="UP000076871"/>
    </source>
</evidence>
<evidence type="ECO:0000256" key="3">
    <source>
        <dbReference type="ARBA" id="ARBA00022525"/>
    </source>
</evidence>
<keyword evidence="7" id="KW-1185">Reference proteome</keyword>
<dbReference type="Gene3D" id="1.10.510.10">
    <property type="entry name" value="Transferase(Phosphotransferase) domain 1"/>
    <property type="match status" value="1"/>
</dbReference>
<evidence type="ECO:0000256" key="2">
    <source>
        <dbReference type="ARBA" id="ARBA00004613"/>
    </source>
</evidence>
<organism evidence="6 7">
    <name type="scientific">Laetiporus sulphureus 93-53</name>
    <dbReference type="NCBI Taxonomy" id="1314785"/>
    <lineage>
        <taxon>Eukaryota</taxon>
        <taxon>Fungi</taxon>
        <taxon>Dikarya</taxon>
        <taxon>Basidiomycota</taxon>
        <taxon>Agaricomycotina</taxon>
        <taxon>Agaricomycetes</taxon>
        <taxon>Polyporales</taxon>
        <taxon>Laetiporus</taxon>
    </lineage>
</organism>
<dbReference type="EMBL" id="KV427649">
    <property type="protein sequence ID" value="KZT02786.1"/>
    <property type="molecule type" value="Genomic_DNA"/>
</dbReference>
<feature type="compositionally biased region" description="Basic and acidic residues" evidence="4">
    <location>
        <begin position="142"/>
        <end position="156"/>
    </location>
</feature>
<dbReference type="RefSeq" id="XP_040760526.1">
    <property type="nucleotide sequence ID" value="XM_040902284.1"/>
</dbReference>
<dbReference type="Proteomes" id="UP000076871">
    <property type="component" value="Unassembled WGS sequence"/>
</dbReference>